<reference evidence="2" key="2">
    <citation type="journal article" date="2019" name="Genome Biol. Evol.">
        <title>Day and night: Metabolic profiles and evolutionary relationships of six axenic non-marine cyanobacteria.</title>
        <authorList>
            <person name="Will S.E."/>
            <person name="Henke P."/>
            <person name="Boedeker C."/>
            <person name="Huang S."/>
            <person name="Brinkmann H."/>
            <person name="Rohde M."/>
            <person name="Jarek M."/>
            <person name="Friedl T."/>
            <person name="Seufert S."/>
            <person name="Schumacher M."/>
            <person name="Overmann J."/>
            <person name="Neumann-Schaal M."/>
            <person name="Petersen J."/>
        </authorList>
    </citation>
    <scope>NUCLEOTIDE SEQUENCE [LARGE SCALE GENOMIC DNA]</scope>
    <source>
        <strain evidence="2">PCC 7102</strain>
    </source>
</reference>
<organism evidence="2 3">
    <name type="scientific">Dulcicalothrix desertica PCC 7102</name>
    <dbReference type="NCBI Taxonomy" id="232991"/>
    <lineage>
        <taxon>Bacteria</taxon>
        <taxon>Bacillati</taxon>
        <taxon>Cyanobacteriota</taxon>
        <taxon>Cyanophyceae</taxon>
        <taxon>Nostocales</taxon>
        <taxon>Calotrichaceae</taxon>
        <taxon>Dulcicalothrix</taxon>
    </lineage>
</organism>
<accession>A0A433V450</accession>
<dbReference type="Pfam" id="PF13569">
    <property type="entry name" value="DUF4132"/>
    <property type="match status" value="1"/>
</dbReference>
<evidence type="ECO:0000313" key="2">
    <source>
        <dbReference type="EMBL" id="RUT00872.1"/>
    </source>
</evidence>
<protein>
    <recommendedName>
        <fullName evidence="1">DUF4132 domain-containing protein</fullName>
    </recommendedName>
</protein>
<sequence>MREQLDITARVEINPEDWFWATWRPRNPLARPQPKPFDKKDALLRLEKIFVRSERARQPSTRYFINWQKASISSALSKQEAHFWFTAMTHSLDNTDSGIQALVQSLNNIAFTGNLSVELITSKLIWSGGKNWRSPELVLAIANLCLIDEVISSLVDISLLDSMELFGYSEAQYNLQEFLADHSYNPLISNDLAIRIVAEKIRSAAANTLNNILIPGLHRYVLPYLNDNELRELREKLVPILEKAPQGIALLPSHVYYRDQWLKQLPAYLGMHDEVKAFVESLPNPHSNIQDPLPIIFGLGSAELVETHVRRLKILLTKPVHVRAWLAHTEYRALDWVRDSILKAENKEQAVDLFEILALVKASENALQMLTLIRSSKVPELARQWLEEHPNYTVVGLIPVVAGDSQLASIALEVLRDLKQQGHGELIANAIKHEKVTLARKIQIEVLESEKQQEQYFDEATTPQWLHSQMRSLNKTQLPEWVLLKELPSINIENNKLNDNQIIAVLQALRKSTLDSCHPLIQDIKLHAQRKSLDDFVWRLFELWLNDGGTAKEKWGMTALGLVGSDAVALKLAPLIRKWPGESFHQRAVLGLECLRAIASDTALMLIHSIAEKVKFRALKTKANECMQSIAQERKLTREQLEDRIIPDCGLNEKGTKIFDYGSRQFYFVLGAELKPMVRDANGKRFTNLPKPGKQDDIEKAQQATEDWKLLKKQLSQMLKIQATRLELAMCNRRQWAVTEFELLLVQHPLMSHLVQQLIWGKYNTEGKLINTFRVAEDYTYCDSHDNEILLSKNETVGIVHPIYLSLEEKAAWGQILSDYEIFPAFPQINREIYTLEPGETDKYALTRFEDIYFTYLAGRPGWARSYEGVDNGYLTRTSREFSKAYVRAVIGGEEKGCCFYPTKTASRRLDVNDIGAIRLGDIDPLVISEVIRDLTLLT</sequence>
<dbReference type="RefSeq" id="WP_127085387.1">
    <property type="nucleotide sequence ID" value="NZ_RSCL01000022.1"/>
</dbReference>
<dbReference type="InterPro" id="IPR025406">
    <property type="entry name" value="DUF4132"/>
</dbReference>
<dbReference type="AlphaFoldDB" id="A0A433V450"/>
<evidence type="ECO:0000313" key="3">
    <source>
        <dbReference type="Proteomes" id="UP000271624"/>
    </source>
</evidence>
<proteinExistence type="predicted"/>
<comment type="caution">
    <text evidence="2">The sequence shown here is derived from an EMBL/GenBank/DDBJ whole genome shotgun (WGS) entry which is preliminary data.</text>
</comment>
<dbReference type="Proteomes" id="UP000271624">
    <property type="component" value="Unassembled WGS sequence"/>
</dbReference>
<reference evidence="2" key="1">
    <citation type="submission" date="2018-12" db="EMBL/GenBank/DDBJ databases">
        <authorList>
            <person name="Will S."/>
            <person name="Neumann-Schaal M."/>
            <person name="Henke P."/>
        </authorList>
    </citation>
    <scope>NUCLEOTIDE SEQUENCE</scope>
    <source>
        <strain evidence="2">PCC 7102</strain>
    </source>
</reference>
<gene>
    <name evidence="2" type="ORF">DSM106972_072810</name>
</gene>
<feature type="domain" description="DUF4132" evidence="1">
    <location>
        <begin position="683"/>
        <end position="853"/>
    </location>
</feature>
<keyword evidence="3" id="KW-1185">Reference proteome</keyword>
<dbReference type="OrthoDB" id="4770574at2"/>
<name>A0A433V450_9CYAN</name>
<evidence type="ECO:0000259" key="1">
    <source>
        <dbReference type="Pfam" id="PF13569"/>
    </source>
</evidence>
<dbReference type="EMBL" id="RSCL01000022">
    <property type="protein sequence ID" value="RUT00872.1"/>
    <property type="molecule type" value="Genomic_DNA"/>
</dbReference>